<evidence type="ECO:0000256" key="8">
    <source>
        <dbReference type="ARBA" id="ARBA00023242"/>
    </source>
</evidence>
<comment type="function">
    <text evidence="9">Promotes transcriptional elongation by Su(Tpl)/ELL. Essential for development.</text>
</comment>
<keyword evidence="5" id="KW-0805">Transcription regulation</keyword>
<feature type="domain" description="Transcription elongation factor Eaf N-terminal" evidence="11">
    <location>
        <begin position="13"/>
        <end position="104"/>
    </location>
</feature>
<evidence type="ECO:0000256" key="1">
    <source>
        <dbReference type="ARBA" id="ARBA00004123"/>
    </source>
</evidence>
<evidence type="ECO:0000256" key="7">
    <source>
        <dbReference type="ARBA" id="ARBA00023163"/>
    </source>
</evidence>
<feature type="compositionally biased region" description="Low complexity" evidence="10">
    <location>
        <begin position="129"/>
        <end position="149"/>
    </location>
</feature>
<proteinExistence type="inferred from homology"/>
<feature type="compositionally biased region" description="Polar residues" evidence="10">
    <location>
        <begin position="170"/>
        <end position="204"/>
    </location>
</feature>
<reference evidence="13" key="3">
    <citation type="submission" date="2021-02" db="UniProtKB">
        <authorList>
            <consortium name="EnsemblMetazoa"/>
        </authorList>
    </citation>
    <scope>IDENTIFICATION</scope>
    <source>
        <strain evidence="13">USDA</strain>
    </source>
</reference>
<evidence type="ECO:0000313" key="12">
    <source>
        <dbReference type="EMBL" id="EEB17997.1"/>
    </source>
</evidence>
<keyword evidence="4" id="KW-0597">Phosphoprotein</keyword>
<keyword evidence="6" id="KW-0010">Activator</keyword>
<organism>
    <name type="scientific">Pediculus humanus subsp. corporis</name>
    <name type="common">Body louse</name>
    <dbReference type="NCBI Taxonomy" id="121224"/>
    <lineage>
        <taxon>Eukaryota</taxon>
        <taxon>Metazoa</taxon>
        <taxon>Ecdysozoa</taxon>
        <taxon>Arthropoda</taxon>
        <taxon>Hexapoda</taxon>
        <taxon>Insecta</taxon>
        <taxon>Pterygota</taxon>
        <taxon>Neoptera</taxon>
        <taxon>Paraneoptera</taxon>
        <taxon>Psocodea</taxon>
        <taxon>Troctomorpha</taxon>
        <taxon>Phthiraptera</taxon>
        <taxon>Anoplura</taxon>
        <taxon>Pediculidae</taxon>
        <taxon>Pediculus</taxon>
    </lineage>
</organism>
<dbReference type="EMBL" id="DS235830">
    <property type="protein sequence ID" value="EEB17997.1"/>
    <property type="molecule type" value="Genomic_DNA"/>
</dbReference>
<evidence type="ECO:0000256" key="9">
    <source>
        <dbReference type="ARBA" id="ARBA00025617"/>
    </source>
</evidence>
<evidence type="ECO:0000259" key="11">
    <source>
        <dbReference type="Pfam" id="PF09816"/>
    </source>
</evidence>
<dbReference type="PANTHER" id="PTHR15970:SF2">
    <property type="entry name" value="ELL-ASSOCIATED FACTOR EAF"/>
    <property type="match status" value="1"/>
</dbReference>
<reference evidence="12" key="1">
    <citation type="submission" date="2007-04" db="EMBL/GenBank/DDBJ databases">
        <title>Annotation of Pediculus humanus corporis strain USDA.</title>
        <authorList>
            <person name="Kirkness E."/>
            <person name="Hannick L."/>
            <person name="Hass B."/>
            <person name="Bruggner R."/>
            <person name="Lawson D."/>
            <person name="Bidwell S."/>
            <person name="Joardar V."/>
            <person name="Caler E."/>
            <person name="Walenz B."/>
            <person name="Inman J."/>
            <person name="Schobel S."/>
            <person name="Galinsky K."/>
            <person name="Amedeo P."/>
            <person name="Strausberg R."/>
        </authorList>
    </citation>
    <scope>NUCLEOTIDE SEQUENCE</scope>
    <source>
        <strain evidence="12">USDA</strain>
    </source>
</reference>
<protein>
    <recommendedName>
        <fullName evidence="3">Ell-associated factor Eaf</fullName>
    </recommendedName>
</protein>
<dbReference type="RefSeq" id="XP_002430735.1">
    <property type="nucleotide sequence ID" value="XM_002430690.1"/>
</dbReference>
<dbReference type="KEGG" id="phu:Phum_PHUM497540"/>
<keyword evidence="7" id="KW-0804">Transcription</keyword>
<name>E0VX91_PEDHC</name>
<dbReference type="Pfam" id="PF09816">
    <property type="entry name" value="EAF"/>
    <property type="match status" value="1"/>
</dbReference>
<dbReference type="STRING" id="121224.E0VX91"/>
<comment type="similarity">
    <text evidence="2">Belongs to the EAF family.</text>
</comment>
<evidence type="ECO:0000313" key="13">
    <source>
        <dbReference type="EnsemblMetazoa" id="PHUM497540-PA"/>
    </source>
</evidence>
<evidence type="ECO:0000256" key="4">
    <source>
        <dbReference type="ARBA" id="ARBA00022553"/>
    </source>
</evidence>
<dbReference type="Proteomes" id="UP000009046">
    <property type="component" value="Unassembled WGS sequence"/>
</dbReference>
<feature type="compositionally biased region" description="Basic and acidic residues" evidence="10">
    <location>
        <begin position="240"/>
        <end position="255"/>
    </location>
</feature>
<feature type="compositionally biased region" description="Low complexity" evidence="10">
    <location>
        <begin position="268"/>
        <end position="289"/>
    </location>
</feature>
<dbReference type="InterPro" id="IPR019194">
    <property type="entry name" value="Tscrpt_elong_fac_Eaf_N"/>
</dbReference>
<evidence type="ECO:0000256" key="6">
    <source>
        <dbReference type="ARBA" id="ARBA00023159"/>
    </source>
</evidence>
<feature type="region of interest" description="Disordered" evidence="10">
    <location>
        <begin position="123"/>
        <end position="335"/>
    </location>
</feature>
<dbReference type="OrthoDB" id="125903at2759"/>
<dbReference type="GeneID" id="8236186"/>
<accession>E0VX91</accession>
<keyword evidence="14" id="KW-1185">Reference proteome</keyword>
<dbReference type="PANTHER" id="PTHR15970">
    <property type="entry name" value="ELL-ASSOCIATED FACTOR EAF"/>
    <property type="match status" value="1"/>
</dbReference>
<evidence type="ECO:0000256" key="2">
    <source>
        <dbReference type="ARBA" id="ARBA00007798"/>
    </source>
</evidence>
<feature type="compositionally biased region" description="Polar residues" evidence="10">
    <location>
        <begin position="229"/>
        <end position="239"/>
    </location>
</feature>
<evidence type="ECO:0000256" key="10">
    <source>
        <dbReference type="SAM" id="MobiDB-lite"/>
    </source>
</evidence>
<dbReference type="EnsemblMetazoa" id="PHUM497540-RA">
    <property type="protein sequence ID" value="PHUM497540-PA"/>
    <property type="gene ID" value="PHUM497540"/>
</dbReference>
<dbReference type="CTD" id="8236186"/>
<dbReference type="GO" id="GO:0006368">
    <property type="term" value="P:transcription elongation by RNA polymerase II"/>
    <property type="evidence" value="ECO:0007669"/>
    <property type="project" value="InterPro"/>
</dbReference>
<keyword evidence="8" id="KW-0539">Nucleus</keyword>
<sequence>MVDRIGIGPEERELKLGSSFTNPKECAFHTLRYDFKPASVDKNKMATIDVGTNSQITVSFPPNLIFKGSSKPYYKHGIVIVNPETGEVTLEKLTCNISVKKIRAESKNAQNLSMIDQYISGQKPKKTLSNKSNKSSVNNSSSSTSSSSSSGGGGGSKTNTLKHGNKMKNDTQSNMNNLLPIHSMQQAARNSPNSQTSSRFSTGLSPSNSSPSKQILEDQSSALDDWFSSLDSNRNNSSKQDNKKIPPMQKEEIKLPPRVTNDDVGELSDSSSSGGSSSSGDSSDSSSDSESQQPKKKDKFIPVCQSGGRLVNGSPGPEDLLKEDLQLSESGSDSD</sequence>
<evidence type="ECO:0000313" key="14">
    <source>
        <dbReference type="Proteomes" id="UP000009046"/>
    </source>
</evidence>
<gene>
    <name evidence="13" type="primary">8236186</name>
    <name evidence="12" type="ORF">Phum_PHUM497540</name>
</gene>
<evidence type="ECO:0000256" key="5">
    <source>
        <dbReference type="ARBA" id="ARBA00023015"/>
    </source>
</evidence>
<dbReference type="GO" id="GO:0003711">
    <property type="term" value="F:transcription elongation factor activity"/>
    <property type="evidence" value="ECO:0007669"/>
    <property type="project" value="TreeGrafter"/>
</dbReference>
<dbReference type="eggNOG" id="KOG4795">
    <property type="taxonomic scope" value="Eukaryota"/>
</dbReference>
<reference evidence="12" key="2">
    <citation type="submission" date="2007-04" db="EMBL/GenBank/DDBJ databases">
        <title>The genome of the human body louse.</title>
        <authorList>
            <consortium name="The Human Body Louse Genome Consortium"/>
            <person name="Kirkness E."/>
            <person name="Walenz B."/>
            <person name="Hass B."/>
            <person name="Bruggner R."/>
            <person name="Strausberg R."/>
        </authorList>
    </citation>
    <scope>NUCLEOTIDE SEQUENCE</scope>
    <source>
        <strain evidence="12">USDA</strain>
    </source>
</reference>
<dbReference type="EMBL" id="AAZO01006030">
    <property type="status" value="NOT_ANNOTATED_CDS"/>
    <property type="molecule type" value="Genomic_DNA"/>
</dbReference>
<dbReference type="AlphaFoldDB" id="E0VX91"/>
<dbReference type="HOGENOM" id="CLU_025755_2_0_1"/>
<evidence type="ECO:0000256" key="3">
    <source>
        <dbReference type="ARBA" id="ARBA00021452"/>
    </source>
</evidence>
<dbReference type="GO" id="GO:0032783">
    <property type="term" value="C:super elongation complex"/>
    <property type="evidence" value="ECO:0007669"/>
    <property type="project" value="InterPro"/>
</dbReference>
<dbReference type="OMA" id="TFRYDFM"/>
<dbReference type="InterPro" id="IPR027093">
    <property type="entry name" value="EAF_fam"/>
</dbReference>
<dbReference type="InParanoid" id="E0VX91"/>
<comment type="subcellular location">
    <subcellularLocation>
        <location evidence="1">Nucleus</location>
    </subcellularLocation>
</comment>
<dbReference type="VEuPathDB" id="VectorBase:PHUM497540"/>